<gene>
    <name evidence="1" type="ORF">YBN1229_v1_2740</name>
</gene>
<dbReference type="Proteomes" id="UP000033187">
    <property type="component" value="Chromosome 1"/>
</dbReference>
<reference evidence="2" key="1">
    <citation type="submission" date="2015-02" db="EMBL/GenBank/DDBJ databases">
        <authorList>
            <person name="Chooi Y.-H."/>
        </authorList>
    </citation>
    <scope>NUCLEOTIDE SEQUENCE [LARGE SCALE GENOMIC DNA]</scope>
    <source>
        <strain evidence="2">strain Y</strain>
    </source>
</reference>
<accession>A0A0D6JHV9</accession>
<dbReference type="AlphaFoldDB" id="A0A0D6JHV9"/>
<keyword evidence="2" id="KW-1185">Reference proteome</keyword>
<name>A0A0D6JHV9_9HYPH</name>
<protein>
    <submittedName>
        <fullName evidence="1">Uncharacterized protein</fullName>
    </submittedName>
</protein>
<organism evidence="1 2">
    <name type="scientific">Candidatus Filomicrobium marinum</name>
    <dbReference type="NCBI Taxonomy" id="1608628"/>
    <lineage>
        <taxon>Bacteria</taxon>
        <taxon>Pseudomonadati</taxon>
        <taxon>Pseudomonadota</taxon>
        <taxon>Alphaproteobacteria</taxon>
        <taxon>Hyphomicrobiales</taxon>
        <taxon>Hyphomicrobiaceae</taxon>
        <taxon>Filomicrobium</taxon>
    </lineage>
</organism>
<evidence type="ECO:0000313" key="1">
    <source>
        <dbReference type="EMBL" id="CPR20728.1"/>
    </source>
</evidence>
<dbReference type="EMBL" id="LN829119">
    <property type="protein sequence ID" value="CPR20728.1"/>
    <property type="molecule type" value="Genomic_DNA"/>
</dbReference>
<evidence type="ECO:0000313" key="2">
    <source>
        <dbReference type="Proteomes" id="UP000033187"/>
    </source>
</evidence>
<proteinExistence type="predicted"/>
<sequence length="306" mass="32471">MVWPEEGIMKSQCLSASGGAIALLLASTALPCVARSGDLATVTEPPASNSRWQLSATPYGWFTWLKGDQTVKGRTVDVDVNPIELLEHLDGVPFMGYMEARKGRLAFYGDIVYAPLNLGTDGVRSRSINPAISGTLSASVGLSIDQTIVEAGGTYEVAKWQSSAGTTAIDILAGARYWHQEADLRLSLNGSLDIADLSLVRGAALARSGGVDWVDPVVGTVMRHNLGPGQDLVLRGDIGGFGAGSKFSWNVLAAYSFEICSEGGVTYSGVLGYRLLDVDYEKGSGRTKYEYDVLQHGPISGLSVAF</sequence>
<dbReference type="KEGG" id="fiy:BN1229_v1_2740"/>